<gene>
    <name evidence="2" type="ORF">GCM10010411_91260</name>
</gene>
<accession>A0ABN3QWU4</accession>
<evidence type="ECO:0000313" key="3">
    <source>
        <dbReference type="Proteomes" id="UP001501509"/>
    </source>
</evidence>
<feature type="compositionally biased region" description="Low complexity" evidence="1">
    <location>
        <begin position="9"/>
        <end position="24"/>
    </location>
</feature>
<name>A0ABN3QWU4_9ACTN</name>
<feature type="region of interest" description="Disordered" evidence="1">
    <location>
        <begin position="1"/>
        <end position="33"/>
    </location>
</feature>
<feature type="region of interest" description="Disordered" evidence="1">
    <location>
        <begin position="49"/>
        <end position="72"/>
    </location>
</feature>
<organism evidence="2 3">
    <name type="scientific">Actinomadura fulvescens</name>
    <dbReference type="NCBI Taxonomy" id="46160"/>
    <lineage>
        <taxon>Bacteria</taxon>
        <taxon>Bacillati</taxon>
        <taxon>Actinomycetota</taxon>
        <taxon>Actinomycetes</taxon>
        <taxon>Streptosporangiales</taxon>
        <taxon>Thermomonosporaceae</taxon>
        <taxon>Actinomadura</taxon>
    </lineage>
</organism>
<protein>
    <submittedName>
        <fullName evidence="2">Uncharacterized protein</fullName>
    </submittedName>
</protein>
<evidence type="ECO:0000313" key="2">
    <source>
        <dbReference type="EMBL" id="GAA2637443.1"/>
    </source>
</evidence>
<evidence type="ECO:0000256" key="1">
    <source>
        <dbReference type="SAM" id="MobiDB-lite"/>
    </source>
</evidence>
<keyword evidence="3" id="KW-1185">Reference proteome</keyword>
<dbReference type="Proteomes" id="UP001501509">
    <property type="component" value="Unassembled WGS sequence"/>
</dbReference>
<dbReference type="EMBL" id="BAAATD010000022">
    <property type="protein sequence ID" value="GAA2637443.1"/>
    <property type="molecule type" value="Genomic_DNA"/>
</dbReference>
<reference evidence="2 3" key="1">
    <citation type="journal article" date="2019" name="Int. J. Syst. Evol. Microbiol.">
        <title>The Global Catalogue of Microorganisms (GCM) 10K type strain sequencing project: providing services to taxonomists for standard genome sequencing and annotation.</title>
        <authorList>
            <consortium name="The Broad Institute Genomics Platform"/>
            <consortium name="The Broad Institute Genome Sequencing Center for Infectious Disease"/>
            <person name="Wu L."/>
            <person name="Ma J."/>
        </authorList>
    </citation>
    <scope>NUCLEOTIDE SEQUENCE [LARGE SCALE GENOMIC DNA]</scope>
    <source>
        <strain evidence="2 3">JCM 6833</strain>
    </source>
</reference>
<proteinExistence type="predicted"/>
<comment type="caution">
    <text evidence="2">The sequence shown here is derived from an EMBL/GenBank/DDBJ whole genome shotgun (WGS) entry which is preliminary data.</text>
</comment>
<sequence>MLGEGGGDHAAAGVADDGGAPDAEPVQRRADPTCLVPGRVAAVGWFGRLSVPEQVDPDDAMGVGQQRNHRVR</sequence>